<dbReference type="STRING" id="71717.A0A4Y7SWK3"/>
<dbReference type="AlphaFoldDB" id="A0A4Y7SWK3"/>
<comment type="caution">
    <text evidence="1">The sequence shown here is derived from an EMBL/GenBank/DDBJ whole genome shotgun (WGS) entry which is preliminary data.</text>
</comment>
<protein>
    <recommendedName>
        <fullName evidence="3">Actin-like ATPase domain-containing protein</fullName>
    </recommendedName>
</protein>
<proteinExistence type="predicted"/>
<dbReference type="PANTHER" id="PTHR14187">
    <property type="entry name" value="ALPHA KINASE/ELONGATION FACTOR 2 KINASE"/>
    <property type="match status" value="1"/>
</dbReference>
<name>A0A4Y7SWK3_COPMI</name>
<organism evidence="1 2">
    <name type="scientific">Coprinellus micaceus</name>
    <name type="common">Glistening ink-cap mushroom</name>
    <name type="synonym">Coprinus micaceus</name>
    <dbReference type="NCBI Taxonomy" id="71717"/>
    <lineage>
        <taxon>Eukaryota</taxon>
        <taxon>Fungi</taxon>
        <taxon>Dikarya</taxon>
        <taxon>Basidiomycota</taxon>
        <taxon>Agaricomycotina</taxon>
        <taxon>Agaricomycetes</taxon>
        <taxon>Agaricomycetidae</taxon>
        <taxon>Agaricales</taxon>
        <taxon>Agaricineae</taxon>
        <taxon>Psathyrellaceae</taxon>
        <taxon>Coprinellus</taxon>
    </lineage>
</organism>
<evidence type="ECO:0000313" key="1">
    <source>
        <dbReference type="EMBL" id="TEB26212.1"/>
    </source>
</evidence>
<evidence type="ECO:0000313" key="2">
    <source>
        <dbReference type="Proteomes" id="UP000298030"/>
    </source>
</evidence>
<keyword evidence="2" id="KW-1185">Reference proteome</keyword>
<dbReference type="PANTHER" id="PTHR14187:SF5">
    <property type="entry name" value="HEAT SHOCK 70 KDA PROTEIN 12A"/>
    <property type="match status" value="1"/>
</dbReference>
<feature type="non-terminal residue" evidence="1">
    <location>
        <position position="1"/>
    </location>
</feature>
<dbReference type="CDD" id="cd10170">
    <property type="entry name" value="ASKHA_NBD_HSP70"/>
    <property type="match status" value="1"/>
</dbReference>
<accession>A0A4Y7SWK3</accession>
<dbReference type="InterPro" id="IPR043129">
    <property type="entry name" value="ATPase_NBD"/>
</dbReference>
<dbReference type="SUPFAM" id="SSF53067">
    <property type="entry name" value="Actin-like ATPase domain"/>
    <property type="match status" value="1"/>
</dbReference>
<reference evidence="1 2" key="1">
    <citation type="journal article" date="2019" name="Nat. Ecol. Evol.">
        <title>Megaphylogeny resolves global patterns of mushroom evolution.</title>
        <authorList>
            <person name="Varga T."/>
            <person name="Krizsan K."/>
            <person name="Foldi C."/>
            <person name="Dima B."/>
            <person name="Sanchez-Garcia M."/>
            <person name="Sanchez-Ramirez S."/>
            <person name="Szollosi G.J."/>
            <person name="Szarkandi J.G."/>
            <person name="Papp V."/>
            <person name="Albert L."/>
            <person name="Andreopoulos W."/>
            <person name="Angelini C."/>
            <person name="Antonin V."/>
            <person name="Barry K.W."/>
            <person name="Bougher N.L."/>
            <person name="Buchanan P."/>
            <person name="Buyck B."/>
            <person name="Bense V."/>
            <person name="Catcheside P."/>
            <person name="Chovatia M."/>
            <person name="Cooper J."/>
            <person name="Damon W."/>
            <person name="Desjardin D."/>
            <person name="Finy P."/>
            <person name="Geml J."/>
            <person name="Haridas S."/>
            <person name="Hughes K."/>
            <person name="Justo A."/>
            <person name="Karasinski D."/>
            <person name="Kautmanova I."/>
            <person name="Kiss B."/>
            <person name="Kocsube S."/>
            <person name="Kotiranta H."/>
            <person name="LaButti K.M."/>
            <person name="Lechner B.E."/>
            <person name="Liimatainen K."/>
            <person name="Lipzen A."/>
            <person name="Lukacs Z."/>
            <person name="Mihaltcheva S."/>
            <person name="Morgado L.N."/>
            <person name="Niskanen T."/>
            <person name="Noordeloos M.E."/>
            <person name="Ohm R.A."/>
            <person name="Ortiz-Santana B."/>
            <person name="Ovrebo C."/>
            <person name="Racz N."/>
            <person name="Riley R."/>
            <person name="Savchenko A."/>
            <person name="Shiryaev A."/>
            <person name="Soop K."/>
            <person name="Spirin V."/>
            <person name="Szebenyi C."/>
            <person name="Tomsovsky M."/>
            <person name="Tulloss R.E."/>
            <person name="Uehling J."/>
            <person name="Grigoriev I.V."/>
            <person name="Vagvolgyi C."/>
            <person name="Papp T."/>
            <person name="Martin F.M."/>
            <person name="Miettinen O."/>
            <person name="Hibbett D.S."/>
            <person name="Nagy L.G."/>
        </authorList>
    </citation>
    <scope>NUCLEOTIDE SEQUENCE [LARGE SCALE GENOMIC DNA]</scope>
    <source>
        <strain evidence="1 2">FP101781</strain>
    </source>
</reference>
<gene>
    <name evidence="1" type="ORF">FA13DRAFT_1737620</name>
</gene>
<dbReference type="OrthoDB" id="2963168at2759"/>
<dbReference type="Proteomes" id="UP000298030">
    <property type="component" value="Unassembled WGS sequence"/>
</dbReference>
<evidence type="ECO:0008006" key="3">
    <source>
        <dbReference type="Google" id="ProtNLM"/>
    </source>
</evidence>
<sequence length="416" mass="45628">VLKRKLVLAFDVGTTFSGVSYCILDPGSTPRDKGCHEVPRLLSRLGAASKIPTVQAIAEKRWVKGRSGSNYMSGLGKESSSSEITSKIPPLPLDKSVTRGPRRLHLLICSIVPSRISALLTRTGLNLWRSSSRNGWEGYQQTQLRQAVVKAGFDREMKQGGERVLSSAEGEASLWFALAAWKGEGVVIIDAGGGTIDISTYQKPSVGKKVRRDLHSSVTSTAPIFVTVAARKLLEDSVYHDDIDHIVNCFDKTTKIRFSDDTLGHYVKFGSTKDRDDEVGIRFGQLKLSGRDVAMFFEPSVQCIVETPHSGGLSTFAKQRVKWIAGGVEKVLKPGARNNTHVVLVGGFGSSDWLLKQLKKELEPLGLTVIKPDLYVNKAVSDGAIAFHLSSQVQARIAKYDYGVIQRVRTSTFQHF</sequence>
<dbReference type="EMBL" id="QPFP01000050">
    <property type="protein sequence ID" value="TEB26212.1"/>
    <property type="molecule type" value="Genomic_DNA"/>
</dbReference>